<feature type="transmembrane region" description="Helical" evidence="1">
    <location>
        <begin position="87"/>
        <end position="104"/>
    </location>
</feature>
<feature type="transmembrane region" description="Helical" evidence="1">
    <location>
        <begin position="12"/>
        <end position="39"/>
    </location>
</feature>
<dbReference type="AlphaFoldDB" id="A0A9N9WDP9"/>
<reference evidence="2" key="2">
    <citation type="submission" date="2022-10" db="EMBL/GenBank/DDBJ databases">
        <authorList>
            <consortium name="ENA_rothamsted_submissions"/>
            <consortium name="culmorum"/>
            <person name="King R."/>
        </authorList>
    </citation>
    <scope>NUCLEOTIDE SEQUENCE</scope>
</reference>
<sequence length="106" mass="12162">MLVNEIIGSFGKYHYILCFIVFVNKVGVAFQQMSIIFLAPPVRYHCPDSNATCCDNPIYDRSKYTRTIITEWNLICDRDWLKDLTQTAFQFGVLIGSLVFGILSDK</sequence>
<evidence type="ECO:0000256" key="1">
    <source>
        <dbReference type="SAM" id="Phobius"/>
    </source>
</evidence>
<gene>
    <name evidence="2" type="ORF">DIATSA_LOCUS5571</name>
</gene>
<reference evidence="2" key="1">
    <citation type="submission" date="2021-12" db="EMBL/GenBank/DDBJ databases">
        <authorList>
            <person name="King R."/>
        </authorList>
    </citation>
    <scope>NUCLEOTIDE SEQUENCE</scope>
</reference>
<dbReference type="Proteomes" id="UP001153714">
    <property type="component" value="Chromosome 18"/>
</dbReference>
<evidence type="ECO:0000313" key="3">
    <source>
        <dbReference type="Proteomes" id="UP001153714"/>
    </source>
</evidence>
<keyword evidence="1" id="KW-0812">Transmembrane</keyword>
<organism evidence="2 3">
    <name type="scientific">Diatraea saccharalis</name>
    <name type="common">sugarcane borer</name>
    <dbReference type="NCBI Taxonomy" id="40085"/>
    <lineage>
        <taxon>Eukaryota</taxon>
        <taxon>Metazoa</taxon>
        <taxon>Ecdysozoa</taxon>
        <taxon>Arthropoda</taxon>
        <taxon>Hexapoda</taxon>
        <taxon>Insecta</taxon>
        <taxon>Pterygota</taxon>
        <taxon>Neoptera</taxon>
        <taxon>Endopterygota</taxon>
        <taxon>Lepidoptera</taxon>
        <taxon>Glossata</taxon>
        <taxon>Ditrysia</taxon>
        <taxon>Pyraloidea</taxon>
        <taxon>Crambidae</taxon>
        <taxon>Crambinae</taxon>
        <taxon>Diatraea</taxon>
    </lineage>
</organism>
<proteinExistence type="predicted"/>
<name>A0A9N9WDP9_9NEOP</name>
<keyword evidence="1" id="KW-1133">Transmembrane helix</keyword>
<dbReference type="OrthoDB" id="5296287at2759"/>
<keyword evidence="3" id="KW-1185">Reference proteome</keyword>
<accession>A0A9N9WDP9</accession>
<dbReference type="EMBL" id="OU893349">
    <property type="protein sequence ID" value="CAG9787709.1"/>
    <property type="molecule type" value="Genomic_DNA"/>
</dbReference>
<evidence type="ECO:0000313" key="2">
    <source>
        <dbReference type="EMBL" id="CAG9787709.1"/>
    </source>
</evidence>
<keyword evidence="1" id="KW-0472">Membrane</keyword>
<protein>
    <submittedName>
        <fullName evidence="2">Uncharacterized protein</fullName>
    </submittedName>
</protein>